<dbReference type="EnsemblPlants" id="ONIVA10G05040.1">
    <property type="protein sequence ID" value="ONIVA10G05040.1"/>
    <property type="gene ID" value="ONIVA10G05040"/>
</dbReference>
<organism evidence="2">
    <name type="scientific">Oryza nivara</name>
    <name type="common">Indian wild rice</name>
    <name type="synonym">Oryza sativa f. spontanea</name>
    <dbReference type="NCBI Taxonomy" id="4536"/>
    <lineage>
        <taxon>Eukaryota</taxon>
        <taxon>Viridiplantae</taxon>
        <taxon>Streptophyta</taxon>
        <taxon>Embryophyta</taxon>
        <taxon>Tracheophyta</taxon>
        <taxon>Spermatophyta</taxon>
        <taxon>Magnoliopsida</taxon>
        <taxon>Liliopsida</taxon>
        <taxon>Poales</taxon>
        <taxon>Poaceae</taxon>
        <taxon>BOP clade</taxon>
        <taxon>Oryzoideae</taxon>
        <taxon>Oryzeae</taxon>
        <taxon>Oryzinae</taxon>
        <taxon>Oryza</taxon>
    </lineage>
</organism>
<keyword evidence="3" id="KW-1185">Reference proteome</keyword>
<accession>A0A0E0IQH8</accession>
<dbReference type="Proteomes" id="UP000006591">
    <property type="component" value="Chromosome 10"/>
</dbReference>
<dbReference type="HOGENOM" id="CLU_1206461_0_0_1"/>
<feature type="compositionally biased region" description="Basic and acidic residues" evidence="1">
    <location>
        <begin position="143"/>
        <end position="153"/>
    </location>
</feature>
<name>A0A0E0IQH8_ORYNI</name>
<feature type="compositionally biased region" description="Pro residues" evidence="1">
    <location>
        <begin position="77"/>
        <end position="91"/>
    </location>
</feature>
<feature type="compositionally biased region" description="Basic residues" evidence="1">
    <location>
        <begin position="92"/>
        <end position="104"/>
    </location>
</feature>
<evidence type="ECO:0000256" key="1">
    <source>
        <dbReference type="SAM" id="MobiDB-lite"/>
    </source>
</evidence>
<proteinExistence type="predicted"/>
<reference evidence="2" key="1">
    <citation type="submission" date="2015-04" db="UniProtKB">
        <authorList>
            <consortium name="EnsemblPlants"/>
        </authorList>
    </citation>
    <scope>IDENTIFICATION</scope>
    <source>
        <strain evidence="2">SL10</strain>
    </source>
</reference>
<reference evidence="2" key="2">
    <citation type="submission" date="2018-04" db="EMBL/GenBank/DDBJ databases">
        <title>OnivRS2 (Oryza nivara Reference Sequence Version 2).</title>
        <authorList>
            <person name="Zhang J."/>
            <person name="Kudrna D."/>
            <person name="Lee S."/>
            <person name="Talag J."/>
            <person name="Rajasekar S."/>
            <person name="Welchert J."/>
            <person name="Hsing Y.-I."/>
            <person name="Wing R.A."/>
        </authorList>
    </citation>
    <scope>NUCLEOTIDE SEQUENCE [LARGE SCALE GENOMIC DNA]</scope>
</reference>
<dbReference type="STRING" id="4536.A0A0E0IQH8"/>
<dbReference type="AlphaFoldDB" id="A0A0E0IQH8"/>
<feature type="region of interest" description="Disordered" evidence="1">
    <location>
        <begin position="63"/>
        <end position="161"/>
    </location>
</feature>
<sequence>MVSALVPLKNLSLPLCHRRTLSRPPHHFVAILFGFNHLVALTYRPGRKNVALALSLFLLPRFPSSPSGRRRAGPTGARPPPSRGTVPPSPRPGRRRPDPRRRCAVPHPRPDRLLQLHHAADPHGVQRTRPRCGGGSASAADADASRRQHERRGGQWPPADNLRLRPDGALVVLHVQPPPSIAAGLNPGPIPFGGPSFRLGFVRTSSLRLMIGWLRRHTMEESWRLMSSAL</sequence>
<feature type="compositionally biased region" description="Basic and acidic residues" evidence="1">
    <location>
        <begin position="108"/>
        <end position="121"/>
    </location>
</feature>
<evidence type="ECO:0000313" key="2">
    <source>
        <dbReference type="EnsemblPlants" id="ONIVA10G05040.1"/>
    </source>
</evidence>
<protein>
    <submittedName>
        <fullName evidence="2">Uncharacterized protein</fullName>
    </submittedName>
</protein>
<dbReference type="Gramene" id="ONIVA10G05040.1">
    <property type="protein sequence ID" value="ONIVA10G05040.1"/>
    <property type="gene ID" value="ONIVA10G05040"/>
</dbReference>
<evidence type="ECO:0000313" key="3">
    <source>
        <dbReference type="Proteomes" id="UP000006591"/>
    </source>
</evidence>